<feature type="binding site" evidence="15">
    <location>
        <position position="104"/>
    </location>
    <ligand>
        <name>Mg(2+)</name>
        <dbReference type="ChEBI" id="CHEBI:18420"/>
    </ligand>
</feature>
<evidence type="ECO:0000256" key="13">
    <source>
        <dbReference type="ARBA" id="ARBA00029437"/>
    </source>
</evidence>
<evidence type="ECO:0000259" key="18">
    <source>
        <dbReference type="Pfam" id="PF24877"/>
    </source>
</evidence>
<evidence type="ECO:0000256" key="6">
    <source>
        <dbReference type="ARBA" id="ARBA00022842"/>
    </source>
</evidence>
<comment type="catalytic activity">
    <reaction evidence="11">
        <text>(2R)-2,3-dihydroxy-3-methylbutanoate = 3-methyl-2-oxobutanoate + H2O</text>
        <dbReference type="Rhea" id="RHEA:24809"/>
        <dbReference type="ChEBI" id="CHEBI:11851"/>
        <dbReference type="ChEBI" id="CHEBI:15377"/>
        <dbReference type="ChEBI" id="CHEBI:49072"/>
        <dbReference type="EC" id="4.2.1.9"/>
    </reaction>
    <physiologicalReaction direction="left-to-right" evidence="11">
        <dbReference type="Rhea" id="RHEA:24810"/>
    </physiologicalReaction>
</comment>
<dbReference type="UniPathway" id="UPA00047">
    <property type="reaction ID" value="UER00057"/>
</dbReference>
<evidence type="ECO:0000256" key="14">
    <source>
        <dbReference type="ARBA" id="ARBA00029490"/>
    </source>
</evidence>
<dbReference type="InterPro" id="IPR004404">
    <property type="entry name" value="DihydroxyA_deHydtase"/>
</dbReference>
<dbReference type="GO" id="GO:0000287">
    <property type="term" value="F:magnesium ion binding"/>
    <property type="evidence" value="ECO:0007669"/>
    <property type="project" value="UniProtKB-UniRule"/>
</dbReference>
<feature type="binding site" description="via carbamate group" evidence="15">
    <location>
        <position position="147"/>
    </location>
    <ligand>
        <name>Mg(2+)</name>
        <dbReference type="ChEBI" id="CHEBI:18420"/>
    </ligand>
</feature>
<gene>
    <name evidence="15" type="primary">ilvD</name>
    <name evidence="19" type="ORF">BSZ37_01295</name>
</gene>
<comment type="cofactor">
    <cofactor evidence="1 15">
        <name>Mg(2+)</name>
        <dbReference type="ChEBI" id="CHEBI:18420"/>
    </cofactor>
</comment>
<evidence type="ECO:0000259" key="17">
    <source>
        <dbReference type="Pfam" id="PF00920"/>
    </source>
</evidence>
<keyword evidence="6 15" id="KW-0460">Magnesium</keyword>
<comment type="similarity">
    <text evidence="2 15">Belongs to the IlvD/Edd family.</text>
</comment>
<dbReference type="PROSITE" id="PS00886">
    <property type="entry name" value="ILVD_EDD_1"/>
    <property type="match status" value="1"/>
</dbReference>
<dbReference type="InterPro" id="IPR056740">
    <property type="entry name" value="ILV_EDD_C"/>
</dbReference>
<dbReference type="GO" id="GO:0009099">
    <property type="term" value="P:L-valine biosynthetic process"/>
    <property type="evidence" value="ECO:0007669"/>
    <property type="project" value="UniProtKB-UniRule"/>
</dbReference>
<keyword evidence="10 15" id="KW-0100">Branched-chain amino acid biosynthesis</keyword>
<evidence type="ECO:0000256" key="11">
    <source>
        <dbReference type="ARBA" id="ARBA00029304"/>
    </source>
</evidence>
<dbReference type="PROSITE" id="PS00887">
    <property type="entry name" value="ILVD_EDD_2"/>
    <property type="match status" value="1"/>
</dbReference>
<evidence type="ECO:0000256" key="10">
    <source>
        <dbReference type="ARBA" id="ARBA00023304"/>
    </source>
</evidence>
<keyword evidence="7 15" id="KW-0408">Iron</keyword>
<evidence type="ECO:0000256" key="1">
    <source>
        <dbReference type="ARBA" id="ARBA00001946"/>
    </source>
</evidence>
<feature type="binding site" evidence="15">
    <location>
        <position position="469"/>
    </location>
    <ligand>
        <name>Mg(2+)</name>
        <dbReference type="ChEBI" id="CHEBI:18420"/>
    </ligand>
</feature>
<dbReference type="Pfam" id="PF00920">
    <property type="entry name" value="ILVD_EDD_N"/>
    <property type="match status" value="1"/>
</dbReference>
<dbReference type="FunFam" id="3.50.30.80:FF:000001">
    <property type="entry name" value="Dihydroxy-acid dehydratase"/>
    <property type="match status" value="1"/>
</dbReference>
<proteinExistence type="inferred from homology"/>
<reference evidence="19 20" key="1">
    <citation type="submission" date="2016-11" db="EMBL/GenBank/DDBJ databases">
        <title>Study of marine rhodopsin-containing bacteria.</title>
        <authorList>
            <person name="Yoshizawa S."/>
            <person name="Kumagai Y."/>
            <person name="Kogure K."/>
        </authorList>
    </citation>
    <scope>NUCLEOTIDE SEQUENCE [LARGE SCALE GENOMIC DNA]</scope>
    <source>
        <strain evidence="19 20">SAORIC-28</strain>
    </source>
</reference>
<comment type="function">
    <text evidence="15">Functions in the biosynthesis of branched-chain amino acids. Catalyzes the dehydration of (2R,3R)-2,3-dihydroxy-3-methylpentanoate (2,3-dihydroxy-3-methylvalerate) into 2-oxo-3-methylpentanoate (2-oxo-3-methylvalerate) and of (2R)-2,3-dihydroxy-3-methylbutanoate (2,3-dihydroxyisovalerate) into 2-oxo-3-methylbutanoate (2-oxoisovalerate), the penultimate precursor to L-isoleucine and L-valine, respectively.</text>
</comment>
<evidence type="ECO:0000256" key="7">
    <source>
        <dbReference type="ARBA" id="ARBA00023004"/>
    </source>
</evidence>
<comment type="cofactor">
    <cofactor evidence="15">
        <name>[2Fe-2S] cluster</name>
        <dbReference type="ChEBI" id="CHEBI:190135"/>
    </cofactor>
    <text evidence="15">Binds 1 [2Fe-2S] cluster per subunit. This cluster acts as a Lewis acid cofactor.</text>
</comment>
<keyword evidence="8 15" id="KW-0411">Iron-sulfur</keyword>
<evidence type="ECO:0000256" key="5">
    <source>
        <dbReference type="ARBA" id="ARBA00022723"/>
    </source>
</evidence>
<comment type="caution">
    <text evidence="15">Lacks conserved residue(s) required for the propagation of feature annotation.</text>
</comment>
<dbReference type="GO" id="GO:0051537">
    <property type="term" value="F:2 iron, 2 sulfur cluster binding"/>
    <property type="evidence" value="ECO:0007669"/>
    <property type="project" value="UniProtKB-UniRule"/>
</dbReference>
<feature type="modified residue" description="N6-carboxylysine" evidence="15">
    <location>
        <position position="147"/>
    </location>
</feature>
<evidence type="ECO:0000256" key="3">
    <source>
        <dbReference type="ARBA" id="ARBA00022605"/>
    </source>
</evidence>
<dbReference type="UniPathway" id="UPA00049">
    <property type="reaction ID" value="UER00061"/>
</dbReference>
<comment type="catalytic activity">
    <reaction evidence="15">
        <text>(2R,3R)-2,3-dihydroxy-3-methylpentanoate = (S)-3-methyl-2-oxopentanoate + H2O</text>
        <dbReference type="Rhea" id="RHEA:27694"/>
        <dbReference type="ChEBI" id="CHEBI:15377"/>
        <dbReference type="ChEBI" id="CHEBI:35146"/>
        <dbReference type="ChEBI" id="CHEBI:49258"/>
        <dbReference type="EC" id="4.2.1.9"/>
    </reaction>
</comment>
<feature type="region of interest" description="Disordered" evidence="16">
    <location>
        <begin position="1"/>
        <end position="30"/>
    </location>
</feature>
<evidence type="ECO:0000313" key="19">
    <source>
        <dbReference type="EMBL" id="PAP75172.1"/>
    </source>
</evidence>
<keyword evidence="5 15" id="KW-0479">Metal-binding</keyword>
<evidence type="ECO:0000256" key="12">
    <source>
        <dbReference type="ARBA" id="ARBA00029436"/>
    </source>
</evidence>
<dbReference type="EC" id="4.2.1.9" evidence="14 15"/>
<dbReference type="Gene3D" id="3.50.30.80">
    <property type="entry name" value="IlvD/EDD C-terminal domain-like"/>
    <property type="match status" value="1"/>
</dbReference>
<feature type="active site" description="Proton acceptor" evidence="15">
    <location>
        <position position="495"/>
    </location>
</feature>
<evidence type="ECO:0000256" key="15">
    <source>
        <dbReference type="HAMAP-Rule" id="MF_00012"/>
    </source>
</evidence>
<dbReference type="GO" id="GO:0009097">
    <property type="term" value="P:isoleucine biosynthetic process"/>
    <property type="evidence" value="ECO:0007669"/>
    <property type="project" value="UniProtKB-UniRule"/>
</dbReference>
<dbReference type="HAMAP" id="MF_00012">
    <property type="entry name" value="IlvD"/>
    <property type="match status" value="1"/>
</dbReference>
<evidence type="ECO:0000256" key="16">
    <source>
        <dbReference type="SAM" id="MobiDB-lite"/>
    </source>
</evidence>
<evidence type="ECO:0000256" key="9">
    <source>
        <dbReference type="ARBA" id="ARBA00023239"/>
    </source>
</evidence>
<feature type="domain" description="Dihydroxy-acid/6-phosphogluconate dehydratase C-terminal" evidence="18">
    <location>
        <begin position="385"/>
        <end position="576"/>
    </location>
</feature>
<comment type="pathway">
    <text evidence="12 15">Amino-acid biosynthesis; L-valine biosynthesis; L-valine from pyruvate: step 3/4.</text>
</comment>
<dbReference type="NCBIfam" id="NF002068">
    <property type="entry name" value="PRK00911.1"/>
    <property type="match status" value="1"/>
</dbReference>
<dbReference type="InterPro" id="IPR000581">
    <property type="entry name" value="ILV_EDD_N"/>
</dbReference>
<name>A0A271IVE8_9BACT</name>
<dbReference type="GO" id="GO:0005829">
    <property type="term" value="C:cytosol"/>
    <property type="evidence" value="ECO:0007669"/>
    <property type="project" value="TreeGrafter"/>
</dbReference>
<dbReference type="NCBIfam" id="TIGR00110">
    <property type="entry name" value="ilvD"/>
    <property type="match status" value="1"/>
</dbReference>
<dbReference type="Pfam" id="PF24877">
    <property type="entry name" value="ILV_EDD_C"/>
    <property type="match status" value="1"/>
</dbReference>
<comment type="subunit">
    <text evidence="15">Homodimer.</text>
</comment>
<organism evidence="19 20">
    <name type="scientific">Rubrivirga marina</name>
    <dbReference type="NCBI Taxonomy" id="1196024"/>
    <lineage>
        <taxon>Bacteria</taxon>
        <taxon>Pseudomonadati</taxon>
        <taxon>Rhodothermota</taxon>
        <taxon>Rhodothermia</taxon>
        <taxon>Rhodothermales</taxon>
        <taxon>Rubricoccaceae</taxon>
        <taxon>Rubrivirga</taxon>
    </lineage>
</organism>
<keyword evidence="3 15" id="KW-0028">Amino-acid biosynthesis</keyword>
<evidence type="ECO:0000256" key="2">
    <source>
        <dbReference type="ARBA" id="ARBA00006486"/>
    </source>
</evidence>
<accession>A0A271IVE8</accession>
<comment type="caution">
    <text evidence="19">The sequence shown here is derived from an EMBL/GenBank/DDBJ whole genome shotgun (WGS) entry which is preliminary data.</text>
</comment>
<dbReference type="InterPro" id="IPR042096">
    <property type="entry name" value="Dihydro-acid_dehy_C"/>
</dbReference>
<dbReference type="GO" id="GO:0004160">
    <property type="term" value="F:dihydroxy-acid dehydratase activity"/>
    <property type="evidence" value="ECO:0007669"/>
    <property type="project" value="UniProtKB-UniRule"/>
</dbReference>
<dbReference type="PANTHER" id="PTHR43661">
    <property type="entry name" value="D-XYLONATE DEHYDRATASE"/>
    <property type="match status" value="1"/>
</dbReference>
<evidence type="ECO:0000313" key="20">
    <source>
        <dbReference type="Proteomes" id="UP000216339"/>
    </source>
</evidence>
<keyword evidence="20" id="KW-1185">Reference proteome</keyword>
<evidence type="ECO:0000256" key="4">
    <source>
        <dbReference type="ARBA" id="ARBA00022714"/>
    </source>
</evidence>
<dbReference type="EMBL" id="MQWD01000001">
    <property type="protein sequence ID" value="PAP75172.1"/>
    <property type="molecule type" value="Genomic_DNA"/>
</dbReference>
<keyword evidence="4 15" id="KW-0001">2Fe-2S</keyword>
<dbReference type="InterPro" id="IPR020558">
    <property type="entry name" value="DiOHA_6PGluconate_deHydtase_CS"/>
</dbReference>
<dbReference type="InterPro" id="IPR037237">
    <property type="entry name" value="IlvD/EDD_N"/>
</dbReference>
<feature type="domain" description="Dihydroxy-acid/6-phosphogluconate dehydratase N-terminal" evidence="17">
    <location>
        <begin position="57"/>
        <end position="370"/>
    </location>
</feature>
<comment type="pathway">
    <text evidence="13 15">Amino-acid biosynthesis; L-isoleucine biosynthesis; L-isoleucine from 2-oxobutanoate: step 3/4.</text>
</comment>
<dbReference type="SUPFAM" id="SSF143975">
    <property type="entry name" value="IlvD/EDD N-terminal domain-like"/>
    <property type="match status" value="1"/>
</dbReference>
<dbReference type="AlphaFoldDB" id="A0A271IVE8"/>
<feature type="binding site" evidence="15">
    <location>
        <position position="146"/>
    </location>
    <ligand>
        <name>Mg(2+)</name>
        <dbReference type="ChEBI" id="CHEBI:18420"/>
    </ligand>
</feature>
<dbReference type="SUPFAM" id="SSF52016">
    <property type="entry name" value="LeuD/IlvD-like"/>
    <property type="match status" value="1"/>
</dbReference>
<dbReference type="PANTHER" id="PTHR43661:SF3">
    <property type="entry name" value="D-XYLONATE DEHYDRATASE YAGF-RELATED"/>
    <property type="match status" value="1"/>
</dbReference>
<protein>
    <recommendedName>
        <fullName evidence="14 15">Dihydroxy-acid dehydratase</fullName>
        <shortName evidence="15">DAD</shortName>
        <ecNumber evidence="14 15">4.2.1.9</ecNumber>
    </recommendedName>
</protein>
<evidence type="ECO:0000256" key="8">
    <source>
        <dbReference type="ARBA" id="ARBA00023014"/>
    </source>
</evidence>
<keyword evidence="9 15" id="KW-0456">Lyase</keyword>
<dbReference type="Proteomes" id="UP000216339">
    <property type="component" value="Unassembled WGS sequence"/>
</dbReference>
<sequence length="604" mass="63388">MGDAGGPASSRPTAFLDPSIPHSSMRSDTVKAGFERAPHRSLLRATGQIESDADFDKPFIGVCNSYIDLIPGHVHLQSFGKVVKHAVRAAGGVPFEFNTIGVDDGIAMGHLGMRYSLPSRELIADSVETVAEAHQLDGLVCIPNCDKIVPGMLMGALRINVPVVFVSGGPMAAGRLPDGSKADLSSVFEGVGKYQTGEINDQQLHDLEAFACPTCGSCSGMFTANSMNCLMEALGLALPYNGSILATDPRRRELARSAARRIVELVEQDLKPRDVVTTEAFDDAFALDMAMGGSTNTVLHLLAAAREAEVPYDLRRIAKVSARTPYLCKVSPSTPNVHMEDVEAAGGVPAILKELDAIGKLHRDRPTVAGPLRDTIEAATNKNPDIIHPAHKAFRKTGGLSVLFGNLAPEGAIVKSGAVIEEMLTFEGPARIYESQDDAVAGILGGEVQKGEVVVIRTEGPKGGPGMPEMLQPTSALAGMHLDTHVAMITDGRFSGATRGLSIGHASPEAASGGPIGAVRPGDTIRIDIPNGELTLLVDEAEIARRLAEAPAFVPKIRSGWLGRYAHFVTSASDGAILRLPDLPATAPASGDGATVPAATPEPS</sequence>